<evidence type="ECO:0008006" key="3">
    <source>
        <dbReference type="Google" id="ProtNLM"/>
    </source>
</evidence>
<dbReference type="GeneID" id="18244575"/>
<dbReference type="EMBL" id="GL882894">
    <property type="protein sequence ID" value="EGF76867.1"/>
    <property type="molecule type" value="Genomic_DNA"/>
</dbReference>
<dbReference type="Gene3D" id="3.20.20.150">
    <property type="entry name" value="Divalent-metal-dependent TIM barrel enzymes"/>
    <property type="match status" value="1"/>
</dbReference>
<proteinExistence type="predicted"/>
<keyword evidence="2" id="KW-1185">Reference proteome</keyword>
<gene>
    <name evidence="1" type="ORF">BATDEDRAFT_92280</name>
</gene>
<accession>F4PCQ1</accession>
<reference evidence="1 2" key="1">
    <citation type="submission" date="2009-12" db="EMBL/GenBank/DDBJ databases">
        <title>The draft genome of Batrachochytrium dendrobatidis.</title>
        <authorList>
            <consortium name="US DOE Joint Genome Institute (JGI-PGF)"/>
            <person name="Kuo A."/>
            <person name="Salamov A."/>
            <person name="Schmutz J."/>
            <person name="Lucas S."/>
            <person name="Pitluck S."/>
            <person name="Rosenblum E."/>
            <person name="Stajich J."/>
            <person name="Eisen M."/>
            <person name="Grigoriev I.V."/>
        </authorList>
    </citation>
    <scope>NUCLEOTIDE SEQUENCE [LARGE SCALE GENOMIC DNA]</scope>
    <source>
        <strain evidence="2">JAM81 / FGSC 10211</strain>
    </source>
</reference>
<dbReference type="OrthoDB" id="9971575at2759"/>
<dbReference type="SUPFAM" id="SSF51658">
    <property type="entry name" value="Xylose isomerase-like"/>
    <property type="match status" value="1"/>
</dbReference>
<protein>
    <recommendedName>
        <fullName evidence="3">Xylose isomerase-like TIM barrel domain-containing protein</fullName>
    </recommendedName>
</protein>
<dbReference type="InParanoid" id="F4PCQ1"/>
<dbReference type="HOGENOM" id="CLU_073994_0_0_1"/>
<dbReference type="Proteomes" id="UP000007241">
    <property type="component" value="Unassembled WGS sequence"/>
</dbReference>
<evidence type="ECO:0000313" key="2">
    <source>
        <dbReference type="Proteomes" id="UP000007241"/>
    </source>
</evidence>
<dbReference type="InterPro" id="IPR036237">
    <property type="entry name" value="Xyl_isomerase-like_sf"/>
</dbReference>
<name>F4PCQ1_BATDJ</name>
<organism evidence="1 2">
    <name type="scientific">Batrachochytrium dendrobatidis (strain JAM81 / FGSC 10211)</name>
    <name type="common">Frog chytrid fungus</name>
    <dbReference type="NCBI Taxonomy" id="684364"/>
    <lineage>
        <taxon>Eukaryota</taxon>
        <taxon>Fungi</taxon>
        <taxon>Fungi incertae sedis</taxon>
        <taxon>Chytridiomycota</taxon>
        <taxon>Chytridiomycota incertae sedis</taxon>
        <taxon>Chytridiomycetes</taxon>
        <taxon>Rhizophydiales</taxon>
        <taxon>Rhizophydiales incertae sedis</taxon>
        <taxon>Batrachochytrium</taxon>
    </lineage>
</organism>
<sequence length="207" mass="23420">MLAIAEPPVHINCHSGSDSFTLKESIDYFTKSISIQQRVLQGKEIPLSHETHRGRSLYSPWITLEIAQQVPQILFTLDVSHWHVVCERILDPQDIDLVLRRTAHIHARVGTAQQPQISDPRDPQFKHVVEAHELLWRTAIAYQKDIPSLAHRIAPTLTPEYGPMEDGGYMPCIAVHISHPSGDIKKSCARELDELIIDEGHRLQGTL</sequence>
<dbReference type="RefSeq" id="XP_006682482.1">
    <property type="nucleotide sequence ID" value="XM_006682419.1"/>
</dbReference>
<dbReference type="AlphaFoldDB" id="F4PCQ1"/>
<evidence type="ECO:0000313" key="1">
    <source>
        <dbReference type="EMBL" id="EGF76867.1"/>
    </source>
</evidence>